<dbReference type="EMBL" id="BPLQ01004548">
    <property type="protein sequence ID" value="GIY08811.1"/>
    <property type="molecule type" value="Genomic_DNA"/>
</dbReference>
<reference evidence="1 2" key="1">
    <citation type="submission" date="2021-06" db="EMBL/GenBank/DDBJ databases">
        <title>Caerostris darwini draft genome.</title>
        <authorList>
            <person name="Kono N."/>
            <person name="Arakawa K."/>
        </authorList>
    </citation>
    <scope>NUCLEOTIDE SEQUENCE [LARGE SCALE GENOMIC DNA]</scope>
</reference>
<comment type="caution">
    <text evidence="1">The sequence shown here is derived from an EMBL/GenBank/DDBJ whole genome shotgun (WGS) entry which is preliminary data.</text>
</comment>
<sequence length="152" mass="17239">MSFGDVYVNDGLSQELNEEENFISEQFLFVKVLFLSGLLFQRNTVVGSFGSIGNVTSNGWLWRGKLKLNASRTLRIHSTEQQHLLEIHYTSTKPFKCKPPFSELSYEAIIRRSNCAGHTSSPFQIAEEKTKHPGNTHYSRVRIPAPSFTNDS</sequence>
<dbReference type="AlphaFoldDB" id="A0AAV4QKB8"/>
<name>A0AAV4QKB8_9ARAC</name>
<dbReference type="Proteomes" id="UP001054837">
    <property type="component" value="Unassembled WGS sequence"/>
</dbReference>
<keyword evidence="2" id="KW-1185">Reference proteome</keyword>
<protein>
    <submittedName>
        <fullName evidence="1">Uncharacterized protein</fullName>
    </submittedName>
</protein>
<evidence type="ECO:0000313" key="2">
    <source>
        <dbReference type="Proteomes" id="UP001054837"/>
    </source>
</evidence>
<gene>
    <name evidence="1" type="ORF">CDAR_188261</name>
</gene>
<accession>A0AAV4QKB8</accession>
<organism evidence="1 2">
    <name type="scientific">Caerostris darwini</name>
    <dbReference type="NCBI Taxonomy" id="1538125"/>
    <lineage>
        <taxon>Eukaryota</taxon>
        <taxon>Metazoa</taxon>
        <taxon>Ecdysozoa</taxon>
        <taxon>Arthropoda</taxon>
        <taxon>Chelicerata</taxon>
        <taxon>Arachnida</taxon>
        <taxon>Araneae</taxon>
        <taxon>Araneomorphae</taxon>
        <taxon>Entelegynae</taxon>
        <taxon>Araneoidea</taxon>
        <taxon>Araneidae</taxon>
        <taxon>Caerostris</taxon>
    </lineage>
</organism>
<evidence type="ECO:0000313" key="1">
    <source>
        <dbReference type="EMBL" id="GIY08811.1"/>
    </source>
</evidence>
<proteinExistence type="predicted"/>